<dbReference type="GO" id="GO:0004252">
    <property type="term" value="F:serine-type endopeptidase activity"/>
    <property type="evidence" value="ECO:0007669"/>
    <property type="project" value="UniProtKB-UniRule"/>
</dbReference>
<dbReference type="Pfam" id="PF05922">
    <property type="entry name" value="Inhibitor_I9"/>
    <property type="match status" value="1"/>
</dbReference>
<dbReference type="Pfam" id="PF02225">
    <property type="entry name" value="PA"/>
    <property type="match status" value="1"/>
</dbReference>
<dbReference type="InterPro" id="IPR036852">
    <property type="entry name" value="Peptidase_S8/S53_dom_sf"/>
</dbReference>
<dbReference type="FunFam" id="3.30.70.80:FF:000002">
    <property type="entry name" value="Subtilisin-like protease SBT5.3"/>
    <property type="match status" value="1"/>
</dbReference>
<dbReference type="PRINTS" id="PR00723">
    <property type="entry name" value="SUBTILISIN"/>
</dbReference>
<keyword evidence="13" id="KW-0175">Coiled coil</keyword>
<evidence type="ECO:0000256" key="3">
    <source>
        <dbReference type="ARBA" id="ARBA00011073"/>
    </source>
</evidence>
<sequence>MWSGKFSISLLLSFILFSLFHAQAFAIRKSYIVYLGSHAHGEGVTDADLDQVTKIHHEFLESYVGSAEKAKEAIIHSYTWHINGFAATLEEEEAADIAKHPDVVSVFLNKGRKLHTTHSWDFMDLIQQNGVVSSNSLFKKARYGEDSIVANLDTGVWPESPSFRDEGIGPIPSRWKGTCQKDNTGFRCNRKLIGARYFNKGYIAHMRPKAKFNSALNTARDYEGHGSHTLSTVGGNFVAGANVFGLGNGTAEGGSPKSRVATYKVCWPPVDGNECFDADIMAAFDMAIHDGVDILSLSLGGTASDYFDDGLAIGAFHAIMKGITVVCSAGNSGPTSGTVSNVAPWILTVGASTLDREFDTVVQLHNGQHFKGASLSKAMPEDKLYPMISAAEAKMTNESEENATLCMQGTIDPEKTRGKILVCLRGVTARVEKSRVALEAGAAGMVLCNDKLSGDELIADPHLLPASQITYEAGVAVFSYLNSTKNPLGYIHPPVTKLQVKPAPVMASFSSRGPNTVTPEILKPDVTAPGVNIIAAYSEGVSPTDMNFDKRRIPFITMSGTSMSCPHVAGVAGLLKTLHPDWSPAVIRSAIMTTARTRDNTGRPILDGNGVKATPFAYGSGHIRPNRAMDPGLVYDLTTNDYLNFLCVLGYNHTQIEMFSAASHHCPDIVNILDFNYPTITIPRLYGSVSLRRRVKNVGAAGTYTASLRVPAGLSISVKPKVLKFKKIGEEKRFKLRVEVTRPGVAMAFGGLTWSDGKHQVRSTIVVGGLYCERKQNSKRVDVLQVKMKRARETEEEEEEENQVECLENNKKNAKKRDVCGVNFMKEEEKDEGCSELALGVFDFPWLKDGVTSKSEDHLFGFQDNFSSFLEQEDASFKADSVESSMAHIPEAKLEDVACQPFENNVLELEAEDVDCIWSSLLNDPL</sequence>
<comment type="similarity">
    <text evidence="3 12">Belongs to the peptidase S8 family.</text>
</comment>
<dbReference type="AlphaFoldDB" id="A0AAN9EYG3"/>
<evidence type="ECO:0000259" key="18">
    <source>
        <dbReference type="Pfam" id="PF17766"/>
    </source>
</evidence>
<feature type="chain" id="PRO_5042831591" description="Subtilisin-like protease SBT5.4" evidence="14">
    <location>
        <begin position="27"/>
        <end position="926"/>
    </location>
</feature>
<dbReference type="GO" id="GO:0009609">
    <property type="term" value="P:response to symbiotic bacterium"/>
    <property type="evidence" value="ECO:0007669"/>
    <property type="project" value="UniProtKB-ARBA"/>
</dbReference>
<feature type="domain" description="PA" evidence="16">
    <location>
        <begin position="405"/>
        <end position="476"/>
    </location>
</feature>
<comment type="subcellular location">
    <subcellularLocation>
        <location evidence="2">Secreted</location>
        <location evidence="2">Extracellular space</location>
        <location evidence="2">Apoplast</location>
    </subcellularLocation>
</comment>
<dbReference type="SUPFAM" id="SSF52025">
    <property type="entry name" value="PA domain"/>
    <property type="match status" value="1"/>
</dbReference>
<dbReference type="Pfam" id="PF17766">
    <property type="entry name" value="fn3_6"/>
    <property type="match status" value="1"/>
</dbReference>
<evidence type="ECO:0000256" key="14">
    <source>
        <dbReference type="SAM" id="SignalP"/>
    </source>
</evidence>
<keyword evidence="20" id="KW-1185">Reference proteome</keyword>
<dbReference type="GO" id="GO:0009610">
    <property type="term" value="P:response to symbiotic fungus"/>
    <property type="evidence" value="ECO:0007669"/>
    <property type="project" value="UniProtKB-ARBA"/>
</dbReference>
<comment type="caution">
    <text evidence="19">The sequence shown here is derived from an EMBL/GenBank/DDBJ whole genome shotgun (WGS) entry which is preliminary data.</text>
</comment>
<evidence type="ECO:0000259" key="17">
    <source>
        <dbReference type="Pfam" id="PF05922"/>
    </source>
</evidence>
<dbReference type="InterPro" id="IPR046450">
    <property type="entry name" value="PA_dom_sf"/>
</dbReference>
<dbReference type="Gene3D" id="3.30.70.80">
    <property type="entry name" value="Peptidase S8 propeptide/proteinase inhibitor I9"/>
    <property type="match status" value="1"/>
</dbReference>
<feature type="active site" description="Charge relay system" evidence="11 12">
    <location>
        <position position="153"/>
    </location>
</feature>
<evidence type="ECO:0000256" key="12">
    <source>
        <dbReference type="PROSITE-ProRule" id="PRU01240"/>
    </source>
</evidence>
<evidence type="ECO:0000256" key="10">
    <source>
        <dbReference type="ARBA" id="ARBA00023180"/>
    </source>
</evidence>
<feature type="active site" description="Charge relay system" evidence="11 12">
    <location>
        <position position="562"/>
    </location>
</feature>
<dbReference type="InterPro" id="IPR023828">
    <property type="entry name" value="Peptidase_S8_Ser-AS"/>
</dbReference>
<organism evidence="19 20">
    <name type="scientific">Clitoria ternatea</name>
    <name type="common">Butterfly pea</name>
    <dbReference type="NCBI Taxonomy" id="43366"/>
    <lineage>
        <taxon>Eukaryota</taxon>
        <taxon>Viridiplantae</taxon>
        <taxon>Streptophyta</taxon>
        <taxon>Embryophyta</taxon>
        <taxon>Tracheophyta</taxon>
        <taxon>Spermatophyta</taxon>
        <taxon>Magnoliopsida</taxon>
        <taxon>eudicotyledons</taxon>
        <taxon>Gunneridae</taxon>
        <taxon>Pentapetalae</taxon>
        <taxon>rosids</taxon>
        <taxon>fabids</taxon>
        <taxon>Fabales</taxon>
        <taxon>Fabaceae</taxon>
        <taxon>Papilionoideae</taxon>
        <taxon>50 kb inversion clade</taxon>
        <taxon>NPAAA clade</taxon>
        <taxon>indigoferoid/millettioid clade</taxon>
        <taxon>Phaseoleae</taxon>
        <taxon>Clitoria</taxon>
    </lineage>
</organism>
<dbReference type="GO" id="GO:0006508">
    <property type="term" value="P:proteolysis"/>
    <property type="evidence" value="ECO:0007669"/>
    <property type="project" value="UniProtKB-KW"/>
</dbReference>
<feature type="domain" description="Inhibitor I9" evidence="17">
    <location>
        <begin position="30"/>
        <end position="115"/>
    </location>
</feature>
<dbReference type="InterPro" id="IPR045051">
    <property type="entry name" value="SBT"/>
</dbReference>
<dbReference type="Pfam" id="PF00082">
    <property type="entry name" value="Peptidase_S8"/>
    <property type="match status" value="1"/>
</dbReference>
<keyword evidence="9 12" id="KW-0720">Serine protease</keyword>
<dbReference type="SUPFAM" id="SSF52743">
    <property type="entry name" value="Subtilisin-like"/>
    <property type="match status" value="1"/>
</dbReference>
<dbReference type="GO" id="GO:0048046">
    <property type="term" value="C:apoplast"/>
    <property type="evidence" value="ECO:0007669"/>
    <property type="project" value="UniProtKB-SubCell"/>
</dbReference>
<keyword evidence="8 12" id="KW-0378">Hydrolase</keyword>
<evidence type="ECO:0000313" key="19">
    <source>
        <dbReference type="EMBL" id="KAK7262053.1"/>
    </source>
</evidence>
<dbReference type="InterPro" id="IPR037045">
    <property type="entry name" value="S8pro/Inhibitor_I9_sf"/>
</dbReference>
<evidence type="ECO:0000259" key="16">
    <source>
        <dbReference type="Pfam" id="PF02225"/>
    </source>
</evidence>
<evidence type="ECO:0000256" key="1">
    <source>
        <dbReference type="ARBA" id="ARBA00002076"/>
    </source>
</evidence>
<dbReference type="PROSITE" id="PS51892">
    <property type="entry name" value="SUBTILASE"/>
    <property type="match status" value="1"/>
</dbReference>
<dbReference type="Gene3D" id="2.60.40.2310">
    <property type="match status" value="1"/>
</dbReference>
<dbReference type="FunFam" id="3.50.30.30:FF:000005">
    <property type="entry name" value="subtilisin-like protease SBT1.5"/>
    <property type="match status" value="1"/>
</dbReference>
<dbReference type="FunFam" id="3.40.50.200:FF:000006">
    <property type="entry name" value="Subtilisin-like protease SBT1.5"/>
    <property type="match status" value="1"/>
</dbReference>
<dbReference type="CDD" id="cd04852">
    <property type="entry name" value="Peptidases_S8_3"/>
    <property type="match status" value="1"/>
</dbReference>
<dbReference type="CDD" id="cd02120">
    <property type="entry name" value="PA_subtilisin_like"/>
    <property type="match status" value="1"/>
</dbReference>
<evidence type="ECO:0000256" key="7">
    <source>
        <dbReference type="ARBA" id="ARBA00022729"/>
    </source>
</evidence>
<evidence type="ECO:0000256" key="4">
    <source>
        <dbReference type="ARBA" id="ARBA00022523"/>
    </source>
</evidence>
<keyword evidence="6 12" id="KW-0645">Protease</keyword>
<evidence type="ECO:0000259" key="15">
    <source>
        <dbReference type="Pfam" id="PF00082"/>
    </source>
</evidence>
<dbReference type="Proteomes" id="UP001359559">
    <property type="component" value="Unassembled WGS sequence"/>
</dbReference>
<proteinExistence type="inferred from homology"/>
<feature type="coiled-coil region" evidence="13">
    <location>
        <begin position="781"/>
        <end position="817"/>
    </location>
</feature>
<dbReference type="SUPFAM" id="SSF54897">
    <property type="entry name" value="Protease propeptides/inhibitors"/>
    <property type="match status" value="1"/>
</dbReference>
<evidence type="ECO:0000256" key="11">
    <source>
        <dbReference type="PIRSR" id="PIRSR615500-1"/>
    </source>
</evidence>
<reference evidence="19 20" key="1">
    <citation type="submission" date="2024-01" db="EMBL/GenBank/DDBJ databases">
        <title>The genomes of 5 underutilized Papilionoideae crops provide insights into root nodulation and disease resistance.</title>
        <authorList>
            <person name="Yuan L."/>
        </authorList>
    </citation>
    <scope>NUCLEOTIDE SEQUENCE [LARGE SCALE GENOMIC DNA]</scope>
    <source>
        <strain evidence="19">LY-2023</strain>
        <tissue evidence="19">Leaf</tissue>
    </source>
</reference>
<keyword evidence="4" id="KW-0052">Apoplast</keyword>
<name>A0AAN9EYG3_CLITE</name>
<dbReference type="Gene3D" id="3.40.50.200">
    <property type="entry name" value="Peptidase S8/S53 domain"/>
    <property type="match status" value="1"/>
</dbReference>
<evidence type="ECO:0000256" key="9">
    <source>
        <dbReference type="ARBA" id="ARBA00022825"/>
    </source>
</evidence>
<dbReference type="InterPro" id="IPR015500">
    <property type="entry name" value="Peptidase_S8_subtilisin-rel"/>
</dbReference>
<keyword evidence="5" id="KW-0964">Secreted</keyword>
<protein>
    <recommendedName>
        <fullName evidence="21">Subtilisin-like protease SBT5.4</fullName>
    </recommendedName>
</protein>
<dbReference type="InterPro" id="IPR010259">
    <property type="entry name" value="S8pro/Inhibitor_I9"/>
</dbReference>
<gene>
    <name evidence="19" type="ORF">RJT34_29613</name>
</gene>
<dbReference type="InterPro" id="IPR003137">
    <property type="entry name" value="PA_domain"/>
</dbReference>
<dbReference type="InterPro" id="IPR041469">
    <property type="entry name" value="Subtilisin-like_FN3"/>
</dbReference>
<dbReference type="Gene3D" id="3.50.30.30">
    <property type="match status" value="1"/>
</dbReference>
<evidence type="ECO:0000256" key="6">
    <source>
        <dbReference type="ARBA" id="ARBA00022670"/>
    </source>
</evidence>
<evidence type="ECO:0000313" key="20">
    <source>
        <dbReference type="Proteomes" id="UP001359559"/>
    </source>
</evidence>
<dbReference type="InterPro" id="IPR000209">
    <property type="entry name" value="Peptidase_S8/S53_dom"/>
</dbReference>
<feature type="active site" description="Charge relay system" evidence="11 12">
    <location>
        <position position="225"/>
    </location>
</feature>
<keyword evidence="7 14" id="KW-0732">Signal</keyword>
<dbReference type="InterPro" id="IPR034197">
    <property type="entry name" value="Peptidases_S8_3"/>
</dbReference>
<keyword evidence="10" id="KW-0325">Glycoprotein</keyword>
<accession>A0AAN9EYG3</accession>
<feature type="domain" description="Peptidase S8/S53" evidence="15">
    <location>
        <begin position="145"/>
        <end position="608"/>
    </location>
</feature>
<evidence type="ECO:0000256" key="5">
    <source>
        <dbReference type="ARBA" id="ARBA00022525"/>
    </source>
</evidence>
<feature type="domain" description="Subtilisin-like protease fibronectin type-III" evidence="18">
    <location>
        <begin position="674"/>
        <end position="767"/>
    </location>
</feature>
<comment type="function">
    <text evidence="1">Required for arbuscular mycorrhiza (AM) development during AM symbiosis with AM fungi (e.g. Glomeromycota intraradices).</text>
</comment>
<evidence type="ECO:0000256" key="2">
    <source>
        <dbReference type="ARBA" id="ARBA00004271"/>
    </source>
</evidence>
<dbReference type="PANTHER" id="PTHR10795">
    <property type="entry name" value="PROPROTEIN CONVERTASE SUBTILISIN/KEXIN"/>
    <property type="match status" value="1"/>
</dbReference>
<feature type="signal peptide" evidence="14">
    <location>
        <begin position="1"/>
        <end position="26"/>
    </location>
</feature>
<evidence type="ECO:0000256" key="8">
    <source>
        <dbReference type="ARBA" id="ARBA00022801"/>
    </source>
</evidence>
<evidence type="ECO:0008006" key="21">
    <source>
        <dbReference type="Google" id="ProtNLM"/>
    </source>
</evidence>
<dbReference type="PROSITE" id="PS00138">
    <property type="entry name" value="SUBTILASE_SER"/>
    <property type="match status" value="1"/>
</dbReference>
<dbReference type="EMBL" id="JAYKXN010000008">
    <property type="protein sequence ID" value="KAK7262053.1"/>
    <property type="molecule type" value="Genomic_DNA"/>
</dbReference>
<evidence type="ECO:0000256" key="13">
    <source>
        <dbReference type="SAM" id="Coils"/>
    </source>
</evidence>